<keyword evidence="3" id="KW-0238">DNA-binding</keyword>
<proteinExistence type="predicted"/>
<dbReference type="SMART" id="SM00534">
    <property type="entry name" value="MUTSac"/>
    <property type="match status" value="1"/>
</dbReference>
<keyword evidence="2" id="KW-0067">ATP-binding</keyword>
<accession>A0ABS7QQP2</accession>
<evidence type="ECO:0000256" key="3">
    <source>
        <dbReference type="ARBA" id="ARBA00023125"/>
    </source>
</evidence>
<evidence type="ECO:0000313" key="6">
    <source>
        <dbReference type="Proteomes" id="UP001198565"/>
    </source>
</evidence>
<dbReference type="EMBL" id="JAINVZ010000006">
    <property type="protein sequence ID" value="MBY8885519.1"/>
    <property type="molecule type" value="Genomic_DNA"/>
</dbReference>
<dbReference type="Gene3D" id="3.40.50.300">
    <property type="entry name" value="P-loop containing nucleotide triphosphate hydrolases"/>
    <property type="match status" value="1"/>
</dbReference>
<dbReference type="RefSeq" id="WP_222976967.1">
    <property type="nucleotide sequence ID" value="NZ_JAINVZ010000006.1"/>
</dbReference>
<keyword evidence="1" id="KW-0547">Nucleotide-binding</keyword>
<evidence type="ECO:0000313" key="5">
    <source>
        <dbReference type="EMBL" id="MBY8885519.1"/>
    </source>
</evidence>
<name>A0ABS7QQP2_9ACTN</name>
<comment type="caution">
    <text evidence="5">The sequence shown here is derived from an EMBL/GenBank/DDBJ whole genome shotgun (WGS) entry which is preliminary data.</text>
</comment>
<evidence type="ECO:0000256" key="1">
    <source>
        <dbReference type="ARBA" id="ARBA00022741"/>
    </source>
</evidence>
<dbReference type="Proteomes" id="UP001198565">
    <property type="component" value="Unassembled WGS sequence"/>
</dbReference>
<evidence type="ECO:0000256" key="2">
    <source>
        <dbReference type="ARBA" id="ARBA00022840"/>
    </source>
</evidence>
<protein>
    <recommendedName>
        <fullName evidence="4">DNA mismatch repair proteins mutS family domain-containing protein</fullName>
    </recommendedName>
</protein>
<feature type="domain" description="DNA mismatch repair proteins mutS family" evidence="4">
    <location>
        <begin position="324"/>
        <end position="500"/>
    </location>
</feature>
<sequence>MKAFLLHRDRDVDWAADPPPETPDTVRDLGLDTLLEAMSDDDAFLRDVALRVLTRPLTGPQEIVYRQRVLRDCVEHTDTAVELYNLAVETIAAEHHIWPSFLRTPESVLSRSVTAMEMFTGALRKLRAIRDAHAEEFRSPGMTAFFRMLEAELDDAWFETVDSHLRQLRFKSGVMVSATLGRGCVGTGYVLREPHPGPGWRDRITRNVSPSYTYRLPDRDETGARALSELRDRGVDLAADALARSCDHILSFFTMLRRELGFYVACVKAYEKLTGKGEPVCFPEPLPPGRPVTVCRGLYDPCLSLRREGRVVGNDIDAADADGVGLVVVTGANEGGKSTFLRAVGLAQLMAQAGMFVAAGAFRADVRTAVFTHCRREEDAEMVSGKFDEELARMAAVADRITPGGMVLFNESFAATNEREGSQVARQIVRALLDCGVKVVLVTHLYDLAHGLRERHADDALFLRAERREDGTRTFRLTPGVPRPTSHGEDLYARVFGVPAP</sequence>
<dbReference type="InterPro" id="IPR027417">
    <property type="entry name" value="P-loop_NTPase"/>
</dbReference>
<dbReference type="PANTHER" id="PTHR11361:SF34">
    <property type="entry name" value="DNA MISMATCH REPAIR PROTEIN MSH1, MITOCHONDRIAL"/>
    <property type="match status" value="1"/>
</dbReference>
<dbReference type="PANTHER" id="PTHR11361">
    <property type="entry name" value="DNA MISMATCH REPAIR PROTEIN MUTS FAMILY MEMBER"/>
    <property type="match status" value="1"/>
</dbReference>
<gene>
    <name evidence="5" type="ORF">K7472_11740</name>
</gene>
<dbReference type="InterPro" id="IPR045076">
    <property type="entry name" value="MutS"/>
</dbReference>
<dbReference type="Pfam" id="PF00488">
    <property type="entry name" value="MutS_V"/>
    <property type="match status" value="1"/>
</dbReference>
<dbReference type="SUPFAM" id="SSF52540">
    <property type="entry name" value="P-loop containing nucleoside triphosphate hydrolases"/>
    <property type="match status" value="1"/>
</dbReference>
<organism evidence="5 6">
    <name type="scientific">Streptantibioticus parmotrematis</name>
    <dbReference type="NCBI Taxonomy" id="2873249"/>
    <lineage>
        <taxon>Bacteria</taxon>
        <taxon>Bacillati</taxon>
        <taxon>Actinomycetota</taxon>
        <taxon>Actinomycetes</taxon>
        <taxon>Kitasatosporales</taxon>
        <taxon>Streptomycetaceae</taxon>
        <taxon>Streptantibioticus</taxon>
    </lineage>
</organism>
<dbReference type="InterPro" id="IPR000432">
    <property type="entry name" value="DNA_mismatch_repair_MutS_C"/>
</dbReference>
<keyword evidence="6" id="KW-1185">Reference proteome</keyword>
<reference evidence="5 6" key="1">
    <citation type="submission" date="2021-08" db="EMBL/GenBank/DDBJ databases">
        <title>Streptomyces sp. PTM05 isolated from lichen.</title>
        <authorList>
            <person name="Somphong A."/>
            <person name="Phongsopitanun W."/>
            <person name="Tanasupawat S."/>
        </authorList>
    </citation>
    <scope>NUCLEOTIDE SEQUENCE [LARGE SCALE GENOMIC DNA]</scope>
    <source>
        <strain evidence="5 6">Ptm05</strain>
    </source>
</reference>
<evidence type="ECO:0000259" key="4">
    <source>
        <dbReference type="SMART" id="SM00534"/>
    </source>
</evidence>